<gene>
    <name evidence="16" type="ORF">DEO72_LG4g2587</name>
</gene>
<dbReference type="EC" id="3.1.4.4" evidence="4"/>
<dbReference type="PANTHER" id="PTHR18896">
    <property type="entry name" value="PHOSPHOLIPASE D"/>
    <property type="match status" value="1"/>
</dbReference>
<dbReference type="InterPro" id="IPR024632">
    <property type="entry name" value="PLipase_D_C"/>
</dbReference>
<evidence type="ECO:0000256" key="13">
    <source>
        <dbReference type="ARBA" id="ARBA00042781"/>
    </source>
</evidence>
<comment type="cofactor">
    <cofactor evidence="2">
        <name>Ca(2+)</name>
        <dbReference type="ChEBI" id="CHEBI:29108"/>
    </cofactor>
</comment>
<dbReference type="FunFam" id="3.30.870.10:FF:000027">
    <property type="entry name" value="Phospholipase D"/>
    <property type="match status" value="1"/>
</dbReference>
<keyword evidence="17" id="KW-1185">Reference proteome</keyword>
<keyword evidence="7" id="KW-0378">Hydrolase</keyword>
<keyword evidence="5" id="KW-0479">Metal-binding</keyword>
<evidence type="ECO:0000256" key="9">
    <source>
        <dbReference type="ARBA" id="ARBA00022963"/>
    </source>
</evidence>
<evidence type="ECO:0000256" key="8">
    <source>
        <dbReference type="ARBA" id="ARBA00022837"/>
    </source>
</evidence>
<evidence type="ECO:0000259" key="15">
    <source>
        <dbReference type="PROSITE" id="PS50035"/>
    </source>
</evidence>
<dbReference type="GO" id="GO:0004630">
    <property type="term" value="F:phospholipase D activity"/>
    <property type="evidence" value="ECO:0007669"/>
    <property type="project" value="UniProtKB-EC"/>
</dbReference>
<dbReference type="CDD" id="cd04015">
    <property type="entry name" value="C2_plant_PLD"/>
    <property type="match status" value="2"/>
</dbReference>
<dbReference type="AlphaFoldDB" id="A0A4D6LSY9"/>
<evidence type="ECO:0000313" key="16">
    <source>
        <dbReference type="EMBL" id="QCD91621.1"/>
    </source>
</evidence>
<evidence type="ECO:0000256" key="3">
    <source>
        <dbReference type="ARBA" id="ARBA00010683"/>
    </source>
</evidence>
<keyword evidence="8" id="KW-0106">Calcium</keyword>
<evidence type="ECO:0000256" key="5">
    <source>
        <dbReference type="ARBA" id="ARBA00022723"/>
    </source>
</evidence>
<dbReference type="GO" id="GO:0046872">
    <property type="term" value="F:metal ion binding"/>
    <property type="evidence" value="ECO:0007669"/>
    <property type="project" value="UniProtKB-KW"/>
</dbReference>
<keyword evidence="10" id="KW-0443">Lipid metabolism</keyword>
<feature type="domain" description="C2" evidence="14">
    <location>
        <begin position="362"/>
        <end position="506"/>
    </location>
</feature>
<feature type="domain" description="PLD phosphodiesterase" evidence="15">
    <location>
        <begin position="707"/>
        <end position="742"/>
    </location>
</feature>
<dbReference type="InterPro" id="IPR001736">
    <property type="entry name" value="PLipase_D/transphosphatidylase"/>
</dbReference>
<dbReference type="SUPFAM" id="SSF56024">
    <property type="entry name" value="Phospholipase D/nuclease"/>
    <property type="match status" value="3"/>
</dbReference>
<dbReference type="Gene3D" id="2.60.40.150">
    <property type="entry name" value="C2 domain"/>
    <property type="match status" value="2"/>
</dbReference>
<name>A0A4D6LSY9_VIGUN</name>
<evidence type="ECO:0000259" key="14">
    <source>
        <dbReference type="PROSITE" id="PS50004"/>
    </source>
</evidence>
<dbReference type="EMBL" id="CP039348">
    <property type="protein sequence ID" value="QCD91621.1"/>
    <property type="molecule type" value="Genomic_DNA"/>
</dbReference>
<dbReference type="InterPro" id="IPR015679">
    <property type="entry name" value="PLipase_D_fam"/>
</dbReference>
<dbReference type="PROSITE" id="PS50004">
    <property type="entry name" value="C2"/>
    <property type="match status" value="2"/>
</dbReference>
<dbReference type="PANTHER" id="PTHR18896:SF130">
    <property type="entry name" value="PHOSPHOLIPASE D GAMMA 2-RELATED"/>
    <property type="match status" value="1"/>
</dbReference>
<organism evidence="16 17">
    <name type="scientific">Vigna unguiculata</name>
    <name type="common">Cowpea</name>
    <dbReference type="NCBI Taxonomy" id="3917"/>
    <lineage>
        <taxon>Eukaryota</taxon>
        <taxon>Viridiplantae</taxon>
        <taxon>Streptophyta</taxon>
        <taxon>Embryophyta</taxon>
        <taxon>Tracheophyta</taxon>
        <taxon>Spermatophyta</taxon>
        <taxon>Magnoliopsida</taxon>
        <taxon>eudicotyledons</taxon>
        <taxon>Gunneridae</taxon>
        <taxon>Pentapetalae</taxon>
        <taxon>rosids</taxon>
        <taxon>fabids</taxon>
        <taxon>Fabales</taxon>
        <taxon>Fabaceae</taxon>
        <taxon>Papilionoideae</taxon>
        <taxon>50 kb inversion clade</taxon>
        <taxon>NPAAA clade</taxon>
        <taxon>indigoferoid/millettioid clade</taxon>
        <taxon>Phaseoleae</taxon>
        <taxon>Vigna</taxon>
    </lineage>
</organism>
<dbReference type="PROSITE" id="PS50035">
    <property type="entry name" value="PLD"/>
    <property type="match status" value="2"/>
</dbReference>
<evidence type="ECO:0000256" key="7">
    <source>
        <dbReference type="ARBA" id="ARBA00022801"/>
    </source>
</evidence>
<dbReference type="Pfam" id="PF00168">
    <property type="entry name" value="C2"/>
    <property type="match status" value="2"/>
</dbReference>
<feature type="domain" description="C2" evidence="14">
    <location>
        <begin position="16"/>
        <end position="164"/>
    </location>
</feature>
<evidence type="ECO:0000256" key="11">
    <source>
        <dbReference type="ARBA" id="ARBA00041119"/>
    </source>
</evidence>
<evidence type="ECO:0000256" key="10">
    <source>
        <dbReference type="ARBA" id="ARBA00023098"/>
    </source>
</evidence>
<accession>A0A4D6LSY9</accession>
<dbReference type="Proteomes" id="UP000501690">
    <property type="component" value="Linkage Group LG4"/>
</dbReference>
<dbReference type="Gene3D" id="3.30.870.10">
    <property type="entry name" value="Endonuclease Chain A"/>
    <property type="match status" value="2"/>
</dbReference>
<proteinExistence type="inferred from homology"/>
<sequence length="1201" mass="134511">MAHMVYGETPSFGASHHGQAQQTIPFPTTGTSLRILLLHGNLEIWVNEAKNLPNMDIFHKKTGDMVSKLSRRLGGKVEGIMSKTGTSDPYVTVSVAGAVIARTFVIRNTENPVWTQRFNVPVAHLASEVHFVVKDSDIVGSQIIGAVGIPVEQLCSGTRVDGFFPLVSTNGKPCKSGEKLSLSIQYTPVEKVPLYIHGVGAGPEYQGVPNTYFPLRKGGKVTLYQDAHVHEGSLPSLKVDGDVNYKHESCWHDIFDAIKQARRLVYIVGWSVYYNVSLIRDMGDGKAYTLGDLLKAKSQEGVRVLLLVWDDPSSGSLLGYKTVGLMKTHDEDTRQFFKHSSVQVLLCPRAGGKGHSFLKTQAQQTIPFPTTGTSLRILLLHGNLEIWVNEAKNLPNMDIFHKKTGDMVSKLSRRLGGKVEGIMSKTGTSDPYVTVSVAGAVIARTFVIRNTENPVWTQRFNVPVAHLASEVHFVVKDSDIVGSQIIGAVGIPVEQLCSGTRVDGFFPLVSTNGKPCKSGEKLSLSIQYTPVEKVPLYIHGVGAGPEYQGVPNTYFPLRKGGKVTLYQDAHVHEGSLPSLKVDGDVNYKHESCWHDIFDAIKQARRLVYIVGWSVYYNVSLIRDMGDGKAYTLGDLLKAKSQEGVRVLLLVWDDPSSGSLLGYKTVGLMKTHDEDTRQFFKHSSVQVLLCPRAGGKGHSFLKTQEAGTIYTHHQKTVIVDADAGHNKRKIKAFIGGLDLCVGRYDTPDHSLFRTLQTTHKDDYYNANFEGPVTDCPRQPWHDLHSQVDGPAAYDILTNFQERWLRAIKMNRLRRMKSSHDDSLLKIDRIDDIVGIDNVPGLNEDNQETWHTQIFRSIDSNSVKGFPKQPEDAIRRNLVCGKNVLIDMSIHSAYVKAIRSAQKFIYIENQYFLGSSYNWDSYKDLGANNLIPMEIALKIASKIKQHERFSVYIVIPMWPEGVPKSKATQRILFWQFKTMQMMYETVYKALQEAGLENQYEPQDYLNFFCLGNREIPDNNVSNVTKTTGENIPQALTKKNRRFMIYVHSKGMIVDDEYVLLGSANINQRSMEGTRDTEIAMGAYQPNHTWAKKHSKPRGQARFLNLQVHGYRMSLWSEHVGSVEECFEEPESIECVRHIRSLSERNWRQYAADEVTEMKSHLLKYPLEVDSKGNVKPLSGCETFPDVGGNISGTFTVLRENLTI</sequence>
<reference evidence="16 17" key="1">
    <citation type="submission" date="2019-04" db="EMBL/GenBank/DDBJ databases">
        <title>An improved genome assembly and genetic linkage map for asparagus bean, Vigna unguiculata ssp. sesquipedialis.</title>
        <authorList>
            <person name="Xia Q."/>
            <person name="Zhang R."/>
            <person name="Dong Y."/>
        </authorList>
    </citation>
    <scope>NUCLEOTIDE SEQUENCE [LARGE SCALE GENOMIC DNA]</scope>
    <source>
        <tissue evidence="16">Leaf</tissue>
    </source>
</reference>
<evidence type="ECO:0000313" key="17">
    <source>
        <dbReference type="Proteomes" id="UP000501690"/>
    </source>
</evidence>
<dbReference type="GO" id="GO:0005886">
    <property type="term" value="C:plasma membrane"/>
    <property type="evidence" value="ECO:0007669"/>
    <property type="project" value="TreeGrafter"/>
</dbReference>
<evidence type="ECO:0000256" key="12">
    <source>
        <dbReference type="ARBA" id="ARBA00042228"/>
    </source>
</evidence>
<comment type="similarity">
    <text evidence="3">Belongs to the phospholipase D family. C2-PLD subfamily.</text>
</comment>
<dbReference type="InterPro" id="IPR000008">
    <property type="entry name" value="C2_dom"/>
</dbReference>
<evidence type="ECO:0000256" key="6">
    <source>
        <dbReference type="ARBA" id="ARBA00022737"/>
    </source>
</evidence>
<keyword evidence="6" id="KW-0677">Repeat</keyword>
<evidence type="ECO:0000256" key="4">
    <source>
        <dbReference type="ARBA" id="ARBA00012027"/>
    </source>
</evidence>
<dbReference type="InterPro" id="IPR035892">
    <property type="entry name" value="C2_domain_sf"/>
</dbReference>
<dbReference type="Pfam" id="PF00614">
    <property type="entry name" value="PLDc"/>
    <property type="match status" value="1"/>
</dbReference>
<dbReference type="Pfam" id="PF12357">
    <property type="entry name" value="PLD_C"/>
    <property type="match status" value="1"/>
</dbReference>
<feature type="domain" description="PLD phosphodiesterase" evidence="15">
    <location>
        <begin position="1040"/>
        <end position="1067"/>
    </location>
</feature>
<evidence type="ECO:0000256" key="2">
    <source>
        <dbReference type="ARBA" id="ARBA00001913"/>
    </source>
</evidence>
<dbReference type="SMART" id="SM00155">
    <property type="entry name" value="PLDc"/>
    <property type="match status" value="2"/>
</dbReference>
<dbReference type="FunFam" id="3.30.870.10:FF:000025">
    <property type="entry name" value="Phospholipase D delta"/>
    <property type="match status" value="1"/>
</dbReference>
<comment type="catalytic activity">
    <reaction evidence="1">
        <text>a 1,2-diacyl-sn-glycero-3-phosphocholine + H2O = a 1,2-diacyl-sn-glycero-3-phosphate + choline + H(+)</text>
        <dbReference type="Rhea" id="RHEA:14445"/>
        <dbReference type="ChEBI" id="CHEBI:15354"/>
        <dbReference type="ChEBI" id="CHEBI:15377"/>
        <dbReference type="ChEBI" id="CHEBI:15378"/>
        <dbReference type="ChEBI" id="CHEBI:57643"/>
        <dbReference type="ChEBI" id="CHEBI:58608"/>
        <dbReference type="EC" id="3.1.4.4"/>
    </reaction>
</comment>
<dbReference type="GO" id="GO:0009395">
    <property type="term" value="P:phospholipid catabolic process"/>
    <property type="evidence" value="ECO:0007669"/>
    <property type="project" value="TreeGrafter"/>
</dbReference>
<protein>
    <recommendedName>
        <fullName evidence="11">Phospholipase D alpha 1</fullName>
        <ecNumber evidence="4">3.1.4.4</ecNumber>
    </recommendedName>
    <alternativeName>
        <fullName evidence="12">Choline phosphatase 1</fullName>
    </alternativeName>
    <alternativeName>
        <fullName evidence="13">Phosphatidylcholine-hydrolyzing phospholipase D 1</fullName>
    </alternativeName>
</protein>
<evidence type="ECO:0000256" key="1">
    <source>
        <dbReference type="ARBA" id="ARBA00000798"/>
    </source>
</evidence>
<dbReference type="SMART" id="SM00239">
    <property type="entry name" value="C2"/>
    <property type="match status" value="2"/>
</dbReference>
<dbReference type="SUPFAM" id="SSF49562">
    <property type="entry name" value="C2 domain (Calcium/lipid-binding domain, CaLB)"/>
    <property type="match status" value="2"/>
</dbReference>
<keyword evidence="9" id="KW-0442">Lipid degradation</keyword>